<dbReference type="Gene3D" id="3.40.50.150">
    <property type="entry name" value="Vaccinia Virus protein VP39"/>
    <property type="match status" value="1"/>
</dbReference>
<dbReference type="AlphaFoldDB" id="C3XA19"/>
<name>C3XA19_OXAFO</name>
<dbReference type="HOGENOM" id="CLU_1667652_0_0_4"/>
<dbReference type="InterPro" id="IPR029063">
    <property type="entry name" value="SAM-dependent_MTases_sf"/>
</dbReference>
<dbReference type="STRING" id="847.BRW83_1070"/>
<accession>C3XA19</accession>
<dbReference type="Proteomes" id="UP000005089">
    <property type="component" value="Unassembled WGS sequence"/>
</dbReference>
<dbReference type="EMBL" id="GG658170">
    <property type="protein sequence ID" value="EEO30045.1"/>
    <property type="molecule type" value="Genomic_DNA"/>
</dbReference>
<reference evidence="1 2" key="1">
    <citation type="submission" date="2009-02" db="EMBL/GenBank/DDBJ databases">
        <title>The Genome Sequence of Oxalobacter formigenes OXCC13.</title>
        <authorList>
            <consortium name="The Broad Institute Genome Sequencing Platform"/>
            <person name="Ward D."/>
            <person name="Young S.K."/>
            <person name="Kodira C.D."/>
            <person name="Zeng Q."/>
            <person name="Koehrsen M."/>
            <person name="Alvarado L."/>
            <person name="Berlin A."/>
            <person name="Borenstein D."/>
            <person name="Chen Z."/>
            <person name="Engels R."/>
            <person name="Freedman E."/>
            <person name="Gellesch M."/>
            <person name="Goldberg J."/>
            <person name="Griggs A."/>
            <person name="Gujja S."/>
            <person name="Heiman D."/>
            <person name="Hepburn T."/>
            <person name="Howarth C."/>
            <person name="Jen D."/>
            <person name="Larson L."/>
            <person name="Lewis B."/>
            <person name="Mehta T."/>
            <person name="Park D."/>
            <person name="Pearson M."/>
            <person name="Roberts A."/>
            <person name="Saif S."/>
            <person name="Shea T."/>
            <person name="Shenoy N."/>
            <person name="Sisk P."/>
            <person name="Stolte C."/>
            <person name="Sykes S."/>
            <person name="Walk T."/>
            <person name="White J."/>
            <person name="Yandava C."/>
            <person name="Allison M.J."/>
            <person name="Lander E."/>
            <person name="Nusbaum C."/>
            <person name="Galagan J."/>
            <person name="Birren B."/>
        </authorList>
    </citation>
    <scope>NUCLEOTIDE SEQUENCE [LARGE SCALE GENOMIC DNA]</scope>
    <source>
        <strain evidence="1 2">OXCC13</strain>
    </source>
</reference>
<evidence type="ECO:0000313" key="1">
    <source>
        <dbReference type="EMBL" id="EEO30045.1"/>
    </source>
</evidence>
<dbReference type="RefSeq" id="WP_005880905.1">
    <property type="nucleotide sequence ID" value="NZ_CP019430.1"/>
</dbReference>
<keyword evidence="2" id="KW-1185">Reference proteome</keyword>
<sequence length="158" mass="18225">MNFFEEKVDELASKEFDFILLSCLLHEVEMPSDILRKIRSISTEKTILHVNVPNAKSFHLLWAVESGMIEKIGMLTQTAKSLQQNTTFDLLSLEKIIGDSDFKIIEKGSYFVKPFNHRKMFQLVENGFIDEELLNGLCRMIKYFPENGAEIFANCKVI</sequence>
<dbReference type="GeneID" id="77134957"/>
<evidence type="ECO:0000313" key="2">
    <source>
        <dbReference type="Proteomes" id="UP000005089"/>
    </source>
</evidence>
<dbReference type="SUPFAM" id="SSF53335">
    <property type="entry name" value="S-adenosyl-L-methionine-dependent methyltransferases"/>
    <property type="match status" value="1"/>
</dbReference>
<proteinExistence type="predicted"/>
<protein>
    <recommendedName>
        <fullName evidence="3">Methyltransferase type 11 domain-containing protein</fullName>
    </recommendedName>
</protein>
<gene>
    <name evidence="1" type="ORF">OFBG_01073</name>
</gene>
<evidence type="ECO:0008006" key="3">
    <source>
        <dbReference type="Google" id="ProtNLM"/>
    </source>
</evidence>
<organism evidence="1 2">
    <name type="scientific">Oxalobacter formigenes OXCC13</name>
    <dbReference type="NCBI Taxonomy" id="556269"/>
    <lineage>
        <taxon>Bacteria</taxon>
        <taxon>Pseudomonadati</taxon>
        <taxon>Pseudomonadota</taxon>
        <taxon>Betaproteobacteria</taxon>
        <taxon>Burkholderiales</taxon>
        <taxon>Oxalobacteraceae</taxon>
        <taxon>Oxalobacter</taxon>
    </lineage>
</organism>